<protein>
    <submittedName>
        <fullName evidence="1">Uncharacterized protein</fullName>
    </submittedName>
</protein>
<evidence type="ECO:0000313" key="2">
    <source>
        <dbReference type="Proteomes" id="UP000054565"/>
    </source>
</evidence>
<name>A0A0J7AXR4_COCIT</name>
<evidence type="ECO:0000313" key="1">
    <source>
        <dbReference type="EMBL" id="KMP02197.1"/>
    </source>
</evidence>
<gene>
    <name evidence="1" type="ORF">CIRG_10020</name>
</gene>
<reference evidence="2" key="1">
    <citation type="journal article" date="2010" name="Genome Res.">
        <title>Population genomic sequencing of Coccidioides fungi reveals recent hybridization and transposon control.</title>
        <authorList>
            <person name="Neafsey D.E."/>
            <person name="Barker B.M."/>
            <person name="Sharpton T.J."/>
            <person name="Stajich J.E."/>
            <person name="Park D.J."/>
            <person name="Whiston E."/>
            <person name="Hung C.-Y."/>
            <person name="McMahan C."/>
            <person name="White J."/>
            <person name="Sykes S."/>
            <person name="Heiman D."/>
            <person name="Young S."/>
            <person name="Zeng Q."/>
            <person name="Abouelleil A."/>
            <person name="Aftuck L."/>
            <person name="Bessette D."/>
            <person name="Brown A."/>
            <person name="FitzGerald M."/>
            <person name="Lui A."/>
            <person name="Macdonald J.P."/>
            <person name="Priest M."/>
            <person name="Orbach M.J."/>
            <person name="Galgiani J.N."/>
            <person name="Kirkland T.N."/>
            <person name="Cole G.T."/>
            <person name="Birren B.W."/>
            <person name="Henn M.R."/>
            <person name="Taylor J.W."/>
            <person name="Rounsley S.D."/>
        </authorList>
    </citation>
    <scope>NUCLEOTIDE SEQUENCE [LARGE SCALE GENOMIC DNA]</scope>
    <source>
        <strain evidence="2">RMSCC 2394</strain>
    </source>
</reference>
<sequence length="226" mass="24694">MVQARIDVPRGARLSPEPGHTAIKSSFRVEDEMDQSSLGFSWHTSVPQRGLDILQFFGGVIALEFGAQLMVSPCRADAPTLSEYQSNCPNSVPHAPLIEMVFRVVADPHIGYLLFFSMSSAAKGRGNSAFIQGSPGVDPRTPASIHRSNGLSEFEIPFLLRDDIRVQTEERVAQALDSLCTHTVAELDVQLPVGLSLLRVVSSTLTRTLFTSLKAYYMSTSSILAR</sequence>
<dbReference type="AlphaFoldDB" id="A0A0J7AXR4"/>
<organism evidence="1 2">
    <name type="scientific">Coccidioides immitis RMSCC 2394</name>
    <dbReference type="NCBI Taxonomy" id="404692"/>
    <lineage>
        <taxon>Eukaryota</taxon>
        <taxon>Fungi</taxon>
        <taxon>Dikarya</taxon>
        <taxon>Ascomycota</taxon>
        <taxon>Pezizomycotina</taxon>
        <taxon>Eurotiomycetes</taxon>
        <taxon>Eurotiomycetidae</taxon>
        <taxon>Onygenales</taxon>
        <taxon>Onygenaceae</taxon>
        <taxon>Coccidioides</taxon>
    </lineage>
</organism>
<dbReference type="EMBL" id="DS028102">
    <property type="protein sequence ID" value="KMP02197.1"/>
    <property type="molecule type" value="Genomic_DNA"/>
</dbReference>
<dbReference type="Proteomes" id="UP000054565">
    <property type="component" value="Unassembled WGS sequence"/>
</dbReference>
<accession>A0A0J7AXR4</accession>
<proteinExistence type="predicted"/>